<keyword evidence="5" id="KW-0479">Metal-binding</keyword>
<protein>
    <recommendedName>
        <fullName evidence="3">inositol-1,3,4-trisphosphate 5/6-kinase</fullName>
        <ecNumber evidence="3">2.7.1.159</ecNumber>
    </recommendedName>
</protein>
<sequence>MDSTPTPSDAVPSASSAHDDAPTPAPHAPRHRRLRVALVFPPNKRGKGEIDVFAASTRAGNTMDLVVLDLNAPTPLADQILSILGPATPLVDVLVHKLTSTYLELRTIPRPWTQVEALVAAHPNLVWMDPLQAALGPILSRRALTAELRLVCSVPDTHVMILADNPPTVWPVLVKRDEAMSTAAAHVMAVVLNAAGWRGLIESGPFAKDEVVVVQQVVPHDGVLFKCYVLGDHCHAVLRPSLDVEGVHDDFLVFDSQTIPKSFSLPVDASNPVHAAFLHGGEPARERAAAKLESIRPDLEVLARRIGEQLSLTLFGFDVIVDQHSGTRYVIDVNYFPSYQGVDDFADRFTALLYAAADRGREKGI</sequence>
<dbReference type="GO" id="GO:0005737">
    <property type="term" value="C:cytoplasm"/>
    <property type="evidence" value="ECO:0007669"/>
    <property type="project" value="TreeGrafter"/>
</dbReference>
<reference evidence="12 13" key="1">
    <citation type="submission" date="2009-11" db="EMBL/GenBank/DDBJ databases">
        <title>Annotation of Allomyces macrogynus ATCC 38327.</title>
        <authorList>
            <consortium name="The Broad Institute Genome Sequencing Platform"/>
            <person name="Russ C."/>
            <person name="Cuomo C."/>
            <person name="Burger G."/>
            <person name="Gray M.W."/>
            <person name="Holland P.W.H."/>
            <person name="King N."/>
            <person name="Lang F.B.F."/>
            <person name="Roger A.J."/>
            <person name="Ruiz-Trillo I."/>
            <person name="Young S.K."/>
            <person name="Zeng Q."/>
            <person name="Gargeya S."/>
            <person name="Fitzgerald M."/>
            <person name="Haas B."/>
            <person name="Abouelleil A."/>
            <person name="Alvarado L."/>
            <person name="Arachchi H.M."/>
            <person name="Berlin A."/>
            <person name="Chapman S.B."/>
            <person name="Gearin G."/>
            <person name="Goldberg J."/>
            <person name="Griggs A."/>
            <person name="Gujja S."/>
            <person name="Hansen M."/>
            <person name="Heiman D."/>
            <person name="Howarth C."/>
            <person name="Larimer J."/>
            <person name="Lui A."/>
            <person name="MacDonald P.J.P."/>
            <person name="McCowen C."/>
            <person name="Montmayeur A."/>
            <person name="Murphy C."/>
            <person name="Neiman D."/>
            <person name="Pearson M."/>
            <person name="Priest M."/>
            <person name="Roberts A."/>
            <person name="Saif S."/>
            <person name="Shea T."/>
            <person name="Sisk P."/>
            <person name="Stolte C."/>
            <person name="Sykes S."/>
            <person name="Wortman J."/>
            <person name="Nusbaum C."/>
            <person name="Birren B."/>
        </authorList>
    </citation>
    <scope>NUCLEOTIDE SEQUENCE [LARGE SCALE GENOMIC DNA]</scope>
    <source>
        <strain evidence="12 13">ATCC 38327</strain>
    </source>
</reference>
<dbReference type="OrthoDB" id="25308at2759"/>
<dbReference type="PANTHER" id="PTHR14217">
    <property type="entry name" value="INOSITOL-TETRAKISPHOSPHATE 1-KINASE"/>
    <property type="match status" value="1"/>
</dbReference>
<evidence type="ECO:0000313" key="13">
    <source>
        <dbReference type="Proteomes" id="UP000054350"/>
    </source>
</evidence>
<organism evidence="12 13">
    <name type="scientific">Allomyces macrogynus (strain ATCC 38327)</name>
    <name type="common">Allomyces javanicus var. macrogynus</name>
    <dbReference type="NCBI Taxonomy" id="578462"/>
    <lineage>
        <taxon>Eukaryota</taxon>
        <taxon>Fungi</taxon>
        <taxon>Fungi incertae sedis</taxon>
        <taxon>Blastocladiomycota</taxon>
        <taxon>Blastocladiomycetes</taxon>
        <taxon>Blastocladiales</taxon>
        <taxon>Blastocladiaceae</taxon>
        <taxon>Allomyces</taxon>
    </lineage>
</organism>
<dbReference type="Pfam" id="PF05770">
    <property type="entry name" value="Ins134_P3_kin"/>
    <property type="match status" value="1"/>
</dbReference>
<dbReference type="InterPro" id="IPR008656">
    <property type="entry name" value="Inositol_tetrakis-P_1-kinase"/>
</dbReference>
<evidence type="ECO:0000256" key="10">
    <source>
        <dbReference type="SAM" id="MobiDB-lite"/>
    </source>
</evidence>
<dbReference type="EC" id="2.7.1.159" evidence="3"/>
<keyword evidence="13" id="KW-1185">Reference proteome</keyword>
<keyword evidence="7" id="KW-0418">Kinase</keyword>
<keyword evidence="8" id="KW-0067">ATP-binding</keyword>
<dbReference type="PANTHER" id="PTHR14217:SF1">
    <property type="entry name" value="INOSITOL-TETRAKISPHOSPHATE 1-KINASE"/>
    <property type="match status" value="1"/>
</dbReference>
<dbReference type="InterPro" id="IPR040464">
    <property type="entry name" value="InsP(3)kin_ATP-grasp"/>
</dbReference>
<dbReference type="SUPFAM" id="SSF56059">
    <property type="entry name" value="Glutathione synthetase ATP-binding domain-like"/>
    <property type="match status" value="1"/>
</dbReference>
<dbReference type="VEuPathDB" id="FungiDB:AMAG_11150"/>
<evidence type="ECO:0000259" key="11">
    <source>
        <dbReference type="Pfam" id="PF05770"/>
    </source>
</evidence>
<dbReference type="EMBL" id="GG745347">
    <property type="protein sequence ID" value="KNE65536.1"/>
    <property type="molecule type" value="Genomic_DNA"/>
</dbReference>
<feature type="region of interest" description="Disordered" evidence="10">
    <location>
        <begin position="1"/>
        <end position="31"/>
    </location>
</feature>
<dbReference type="GO" id="GO:0000287">
    <property type="term" value="F:magnesium ion binding"/>
    <property type="evidence" value="ECO:0007669"/>
    <property type="project" value="InterPro"/>
</dbReference>
<dbReference type="GO" id="GO:0032957">
    <property type="term" value="P:inositol trisphosphate metabolic process"/>
    <property type="evidence" value="ECO:0007669"/>
    <property type="project" value="InterPro"/>
</dbReference>
<dbReference type="Proteomes" id="UP000054350">
    <property type="component" value="Unassembled WGS sequence"/>
</dbReference>
<dbReference type="GO" id="GO:0052726">
    <property type="term" value="F:inositol-1,3,4-trisphosphate 5-kinase activity"/>
    <property type="evidence" value="ECO:0007669"/>
    <property type="project" value="InterPro"/>
</dbReference>
<gene>
    <name evidence="12" type="ORF">AMAG_11150</name>
</gene>
<keyword evidence="4" id="KW-0808">Transferase</keyword>
<dbReference type="Gene3D" id="3.30.470.20">
    <property type="entry name" value="ATP-grasp fold, B domain"/>
    <property type="match status" value="1"/>
</dbReference>
<dbReference type="GO" id="GO:0047325">
    <property type="term" value="F:inositol-3,4,5,6-tetrakisphosphate 1-kinase activity"/>
    <property type="evidence" value="ECO:0007669"/>
    <property type="project" value="InterPro"/>
</dbReference>
<evidence type="ECO:0000256" key="2">
    <source>
        <dbReference type="ARBA" id="ARBA00009601"/>
    </source>
</evidence>
<evidence type="ECO:0000313" key="12">
    <source>
        <dbReference type="EMBL" id="KNE65536.1"/>
    </source>
</evidence>
<evidence type="ECO:0000256" key="7">
    <source>
        <dbReference type="ARBA" id="ARBA00022777"/>
    </source>
</evidence>
<name>A0A0L0SSR4_ALLM3</name>
<accession>A0A0L0SSR4</accession>
<evidence type="ECO:0000256" key="4">
    <source>
        <dbReference type="ARBA" id="ARBA00022679"/>
    </source>
</evidence>
<comment type="similarity">
    <text evidence="2">Belongs to the ITPK1 family.</text>
</comment>
<evidence type="ECO:0000256" key="9">
    <source>
        <dbReference type="ARBA" id="ARBA00022842"/>
    </source>
</evidence>
<dbReference type="AlphaFoldDB" id="A0A0L0SSR4"/>
<proteinExistence type="inferred from homology"/>
<evidence type="ECO:0000256" key="1">
    <source>
        <dbReference type="ARBA" id="ARBA00001946"/>
    </source>
</evidence>
<keyword evidence="9" id="KW-0460">Magnesium</keyword>
<dbReference type="GO" id="GO:0052725">
    <property type="term" value="F:inositol-1,3,4-trisphosphate 6-kinase activity"/>
    <property type="evidence" value="ECO:0007669"/>
    <property type="project" value="InterPro"/>
</dbReference>
<dbReference type="Gene3D" id="3.40.50.11370">
    <property type="match status" value="1"/>
</dbReference>
<comment type="cofactor">
    <cofactor evidence="1">
        <name>Mg(2+)</name>
        <dbReference type="ChEBI" id="CHEBI:18420"/>
    </cofactor>
</comment>
<dbReference type="eggNOG" id="ENOG502QQS1">
    <property type="taxonomic scope" value="Eukaryota"/>
</dbReference>
<dbReference type="STRING" id="578462.A0A0L0SSR4"/>
<evidence type="ECO:0000256" key="3">
    <source>
        <dbReference type="ARBA" id="ARBA00012017"/>
    </source>
</evidence>
<reference evidence="13" key="2">
    <citation type="submission" date="2009-11" db="EMBL/GenBank/DDBJ databases">
        <title>The Genome Sequence of Allomyces macrogynus strain ATCC 38327.</title>
        <authorList>
            <consortium name="The Broad Institute Genome Sequencing Platform"/>
            <person name="Russ C."/>
            <person name="Cuomo C."/>
            <person name="Shea T."/>
            <person name="Young S.K."/>
            <person name="Zeng Q."/>
            <person name="Koehrsen M."/>
            <person name="Haas B."/>
            <person name="Borodovsky M."/>
            <person name="Guigo R."/>
            <person name="Alvarado L."/>
            <person name="Berlin A."/>
            <person name="Borenstein D."/>
            <person name="Chen Z."/>
            <person name="Engels R."/>
            <person name="Freedman E."/>
            <person name="Gellesch M."/>
            <person name="Goldberg J."/>
            <person name="Griggs A."/>
            <person name="Gujja S."/>
            <person name="Heiman D."/>
            <person name="Hepburn T."/>
            <person name="Howarth C."/>
            <person name="Jen D."/>
            <person name="Larson L."/>
            <person name="Lewis B."/>
            <person name="Mehta T."/>
            <person name="Park D."/>
            <person name="Pearson M."/>
            <person name="Roberts A."/>
            <person name="Saif S."/>
            <person name="Shenoy N."/>
            <person name="Sisk P."/>
            <person name="Stolte C."/>
            <person name="Sykes S."/>
            <person name="Walk T."/>
            <person name="White J."/>
            <person name="Yandava C."/>
            <person name="Burger G."/>
            <person name="Gray M.W."/>
            <person name="Holland P.W.H."/>
            <person name="King N."/>
            <person name="Lang F.B.F."/>
            <person name="Roger A.J."/>
            <person name="Ruiz-Trillo I."/>
            <person name="Lander E."/>
            <person name="Nusbaum C."/>
        </authorList>
    </citation>
    <scope>NUCLEOTIDE SEQUENCE [LARGE SCALE GENOMIC DNA]</scope>
    <source>
        <strain evidence="13">ATCC 38327</strain>
    </source>
</reference>
<feature type="domain" description="Inositol 1,3,4-trisphosphate 5/6-kinase ATP-grasp" evidence="11">
    <location>
        <begin position="168"/>
        <end position="353"/>
    </location>
</feature>
<dbReference type="GO" id="GO:0005524">
    <property type="term" value="F:ATP binding"/>
    <property type="evidence" value="ECO:0007669"/>
    <property type="project" value="UniProtKB-KW"/>
</dbReference>
<keyword evidence="6" id="KW-0547">Nucleotide-binding</keyword>
<evidence type="ECO:0000256" key="8">
    <source>
        <dbReference type="ARBA" id="ARBA00022840"/>
    </source>
</evidence>
<evidence type="ECO:0000256" key="5">
    <source>
        <dbReference type="ARBA" id="ARBA00022723"/>
    </source>
</evidence>
<evidence type="ECO:0000256" key="6">
    <source>
        <dbReference type="ARBA" id="ARBA00022741"/>
    </source>
</evidence>
<feature type="compositionally biased region" description="Low complexity" evidence="10">
    <location>
        <begin position="1"/>
        <end position="16"/>
    </location>
</feature>